<reference evidence="1" key="1">
    <citation type="submission" date="2019-08" db="EMBL/GenBank/DDBJ databases">
        <title>The genome of the North American firefly Photinus pyralis.</title>
        <authorList>
            <consortium name="Photinus pyralis genome working group"/>
            <person name="Fallon T.R."/>
            <person name="Sander Lower S.E."/>
            <person name="Weng J.-K."/>
        </authorList>
    </citation>
    <scope>NUCLEOTIDE SEQUENCE</scope>
    <source>
        <strain evidence="1">TRF0915ILg1</strain>
        <tissue evidence="1">Whole body</tissue>
    </source>
</reference>
<evidence type="ECO:0000313" key="2">
    <source>
        <dbReference type="Proteomes" id="UP000801492"/>
    </source>
</evidence>
<dbReference type="PANTHER" id="PTHR45913">
    <property type="entry name" value="EPM2A-INTERACTING PROTEIN 1"/>
    <property type="match status" value="1"/>
</dbReference>
<gene>
    <name evidence="1" type="ORF">ILUMI_15768</name>
</gene>
<accession>A0A8K0CN24</accession>
<sequence>MDIISQYFEKHGLMWQKLAGFGNDGAPAMLGYRSSLAALIKKKNPFAITTHCVIHRQALAAKTLSECFAITMKTAIKVVNFIHTRLIKELCSDMNSENETLLFHTEVRWFSKGNMPSKLYKLREVRLFLTNKKNKELLDQSVSSDFKYILLIWWIFSHN</sequence>
<evidence type="ECO:0000313" key="1">
    <source>
        <dbReference type="EMBL" id="KAF2890405.1"/>
    </source>
</evidence>
<name>A0A8K0CN24_IGNLU</name>
<keyword evidence="2" id="KW-1185">Reference proteome</keyword>
<dbReference type="EMBL" id="VTPC01053042">
    <property type="protein sequence ID" value="KAF2890405.1"/>
    <property type="molecule type" value="Genomic_DNA"/>
</dbReference>
<dbReference type="PANTHER" id="PTHR45913:SF19">
    <property type="entry name" value="LOW QUALITY PROTEIN: ZINC FINGER BED DOMAIN-CONTAINING PROTEIN 5-LIKE"/>
    <property type="match status" value="1"/>
</dbReference>
<organism evidence="1 2">
    <name type="scientific">Ignelater luminosus</name>
    <name type="common">Cucubano</name>
    <name type="synonym">Pyrophorus luminosus</name>
    <dbReference type="NCBI Taxonomy" id="2038154"/>
    <lineage>
        <taxon>Eukaryota</taxon>
        <taxon>Metazoa</taxon>
        <taxon>Ecdysozoa</taxon>
        <taxon>Arthropoda</taxon>
        <taxon>Hexapoda</taxon>
        <taxon>Insecta</taxon>
        <taxon>Pterygota</taxon>
        <taxon>Neoptera</taxon>
        <taxon>Endopterygota</taxon>
        <taxon>Coleoptera</taxon>
        <taxon>Polyphaga</taxon>
        <taxon>Elateriformia</taxon>
        <taxon>Elateroidea</taxon>
        <taxon>Elateridae</taxon>
        <taxon>Agrypninae</taxon>
        <taxon>Pyrophorini</taxon>
        <taxon>Ignelater</taxon>
    </lineage>
</organism>
<dbReference type="Proteomes" id="UP000801492">
    <property type="component" value="Unassembled WGS sequence"/>
</dbReference>
<proteinExistence type="predicted"/>
<dbReference type="AlphaFoldDB" id="A0A8K0CN24"/>
<protein>
    <submittedName>
        <fullName evidence="1">Uncharacterized protein</fullName>
    </submittedName>
</protein>
<comment type="caution">
    <text evidence="1">The sequence shown here is derived from an EMBL/GenBank/DDBJ whole genome shotgun (WGS) entry which is preliminary data.</text>
</comment>
<dbReference type="OrthoDB" id="6627600at2759"/>